<evidence type="ECO:0000313" key="2">
    <source>
        <dbReference type="EnsemblMetazoa" id="RPRC015348-PA"/>
    </source>
</evidence>
<dbReference type="HOGENOM" id="CLU_1954252_0_0_1"/>
<dbReference type="InParanoid" id="T1IGC9"/>
<feature type="region of interest" description="Disordered" evidence="1">
    <location>
        <begin position="49"/>
        <end position="75"/>
    </location>
</feature>
<feature type="region of interest" description="Disordered" evidence="1">
    <location>
        <begin position="1"/>
        <end position="30"/>
    </location>
</feature>
<evidence type="ECO:0000256" key="1">
    <source>
        <dbReference type="SAM" id="MobiDB-lite"/>
    </source>
</evidence>
<dbReference type="Proteomes" id="UP000015103">
    <property type="component" value="Unassembled WGS sequence"/>
</dbReference>
<dbReference type="AlphaFoldDB" id="T1IGC9"/>
<feature type="compositionally biased region" description="Polar residues" evidence="1">
    <location>
        <begin position="62"/>
        <end position="75"/>
    </location>
</feature>
<dbReference type="EnsemblMetazoa" id="RPRC015348-RA">
    <property type="protein sequence ID" value="RPRC015348-PA"/>
    <property type="gene ID" value="RPRC015348"/>
</dbReference>
<feature type="compositionally biased region" description="Acidic residues" evidence="1">
    <location>
        <begin position="50"/>
        <end position="61"/>
    </location>
</feature>
<evidence type="ECO:0000313" key="3">
    <source>
        <dbReference type="Proteomes" id="UP000015103"/>
    </source>
</evidence>
<reference evidence="2" key="1">
    <citation type="submission" date="2015-05" db="UniProtKB">
        <authorList>
            <consortium name="EnsemblMetazoa"/>
        </authorList>
    </citation>
    <scope>IDENTIFICATION</scope>
</reference>
<organism evidence="2 3">
    <name type="scientific">Rhodnius prolixus</name>
    <name type="common">Triatomid bug</name>
    <dbReference type="NCBI Taxonomy" id="13249"/>
    <lineage>
        <taxon>Eukaryota</taxon>
        <taxon>Metazoa</taxon>
        <taxon>Ecdysozoa</taxon>
        <taxon>Arthropoda</taxon>
        <taxon>Hexapoda</taxon>
        <taxon>Insecta</taxon>
        <taxon>Pterygota</taxon>
        <taxon>Neoptera</taxon>
        <taxon>Paraneoptera</taxon>
        <taxon>Hemiptera</taxon>
        <taxon>Heteroptera</taxon>
        <taxon>Panheteroptera</taxon>
        <taxon>Cimicomorpha</taxon>
        <taxon>Reduviidae</taxon>
        <taxon>Triatominae</taxon>
        <taxon>Rhodnius</taxon>
    </lineage>
</organism>
<dbReference type="EMBL" id="ACPB03019042">
    <property type="status" value="NOT_ANNOTATED_CDS"/>
    <property type="molecule type" value="Genomic_DNA"/>
</dbReference>
<dbReference type="STRING" id="13249.T1IGC9"/>
<accession>T1IGC9</accession>
<feature type="compositionally biased region" description="Polar residues" evidence="1">
    <location>
        <begin position="9"/>
        <end position="21"/>
    </location>
</feature>
<dbReference type="VEuPathDB" id="VectorBase:RPRC015348"/>
<protein>
    <submittedName>
        <fullName evidence="2">Uncharacterized protein</fullName>
    </submittedName>
</protein>
<name>T1IGC9_RHOPR</name>
<keyword evidence="3" id="KW-1185">Reference proteome</keyword>
<sequence length="129" mass="14299">MDMPGISLFQGSDSIRLNNSNQREEEEEFIAEEKKRKAELNNLFQNAFDDLIEEEEDDDDASSGNSSQCSSIRSHVQHLTGSFESGSDRSCDSGSHINGNVYLGAQIREDMRKNRIVCNGAIPTLAQNG</sequence>
<proteinExistence type="predicted"/>